<dbReference type="EMBL" id="CAKJTG010000004">
    <property type="protein sequence ID" value="CAG9607213.1"/>
    <property type="molecule type" value="Genomic_DNA"/>
</dbReference>
<organism evidence="2 3">
    <name type="scientific">Pseudoneobacillus rhizosphaerae</name>
    <dbReference type="NCBI Taxonomy" id="2880968"/>
    <lineage>
        <taxon>Bacteria</taxon>
        <taxon>Bacillati</taxon>
        <taxon>Bacillota</taxon>
        <taxon>Bacilli</taxon>
        <taxon>Bacillales</taxon>
        <taxon>Bacillaceae</taxon>
        <taxon>Pseudoneobacillus</taxon>
    </lineage>
</organism>
<dbReference type="RefSeq" id="WP_230495481.1">
    <property type="nucleotide sequence ID" value="NZ_CAKJTG010000004.1"/>
</dbReference>
<feature type="domain" description="DnaJ homologue subfamily C member 28 conserved" evidence="1">
    <location>
        <begin position="8"/>
        <end position="73"/>
    </location>
</feature>
<dbReference type="InterPro" id="IPR018961">
    <property type="entry name" value="DnaJ_homolog_subfam-C_membr-28"/>
</dbReference>
<proteinExistence type="predicted"/>
<dbReference type="PANTHER" id="PTHR39158:SF1">
    <property type="entry name" value="DNAJ HOMOLOG SUBFAMILY C MEMBER 28"/>
    <property type="match status" value="1"/>
</dbReference>
<comment type="caution">
    <text evidence="2">The sequence shown here is derived from an EMBL/GenBank/DDBJ whole genome shotgun (WGS) entry which is preliminary data.</text>
</comment>
<dbReference type="Pfam" id="PF09350">
    <property type="entry name" value="DJC28_CD"/>
    <property type="match status" value="1"/>
</dbReference>
<dbReference type="Proteomes" id="UP000789845">
    <property type="component" value="Unassembled WGS sequence"/>
</dbReference>
<dbReference type="PANTHER" id="PTHR39158">
    <property type="entry name" value="OS08G0560600 PROTEIN"/>
    <property type="match status" value="1"/>
</dbReference>
<dbReference type="InterPro" id="IPR052573">
    <property type="entry name" value="DnaJ_C_subfamily_28"/>
</dbReference>
<accession>A0A9C7G7L2</accession>
<gene>
    <name evidence="2" type="ORF">NEOCIP111885_00903</name>
</gene>
<sequence length="124" mass="14357">MDYFSILSEQAIKKAMEDGEFDNLPGYGKPLVLEDLSGVPEELRMAYKLMKNAGFTPEENKIKQEMLSLESLMKNCKDPEEKGKLQKNLNEKLLRFNQMMSKRGGKTNSSVFKNYQQKIDSKFY</sequence>
<dbReference type="AlphaFoldDB" id="A0A9C7G7L2"/>
<evidence type="ECO:0000313" key="3">
    <source>
        <dbReference type="Proteomes" id="UP000789845"/>
    </source>
</evidence>
<evidence type="ECO:0000259" key="1">
    <source>
        <dbReference type="Pfam" id="PF09350"/>
    </source>
</evidence>
<keyword evidence="3" id="KW-1185">Reference proteome</keyword>
<name>A0A9C7G7L2_9BACI</name>
<protein>
    <recommendedName>
        <fullName evidence="1">DnaJ homologue subfamily C member 28 conserved domain-containing protein</fullName>
    </recommendedName>
</protein>
<reference evidence="2" key="1">
    <citation type="submission" date="2021-10" db="EMBL/GenBank/DDBJ databases">
        <authorList>
            <person name="Criscuolo A."/>
        </authorList>
    </citation>
    <scope>NUCLEOTIDE SEQUENCE</scope>
    <source>
        <strain evidence="2">CIP111885</strain>
    </source>
</reference>
<evidence type="ECO:0000313" key="2">
    <source>
        <dbReference type="EMBL" id="CAG9607213.1"/>
    </source>
</evidence>